<dbReference type="PRINTS" id="PR00781">
    <property type="entry name" value="LIPOSIGPTASE"/>
</dbReference>
<comment type="function">
    <text evidence="9">This protein specifically catalyzes the removal of signal peptides from prolipoproteins.</text>
</comment>
<evidence type="ECO:0000256" key="1">
    <source>
        <dbReference type="ARBA" id="ARBA00006139"/>
    </source>
</evidence>
<feature type="active site" evidence="9">
    <location>
        <position position="151"/>
    </location>
</feature>
<dbReference type="PANTHER" id="PTHR33695:SF1">
    <property type="entry name" value="LIPOPROTEIN SIGNAL PEPTIDASE"/>
    <property type="match status" value="1"/>
</dbReference>
<dbReference type="Proteomes" id="UP000092582">
    <property type="component" value="Chromosome 1"/>
</dbReference>
<feature type="region of interest" description="Disordered" evidence="11">
    <location>
        <begin position="173"/>
        <end position="193"/>
    </location>
</feature>
<feature type="active site" evidence="9">
    <location>
        <position position="137"/>
    </location>
</feature>
<dbReference type="EMBL" id="CP016282">
    <property type="protein sequence ID" value="ANP74275.1"/>
    <property type="molecule type" value="Genomic_DNA"/>
</dbReference>
<dbReference type="STRING" id="670052.PA27867_3346"/>
<evidence type="ECO:0000256" key="4">
    <source>
        <dbReference type="ARBA" id="ARBA00022692"/>
    </source>
</evidence>
<evidence type="ECO:0000313" key="12">
    <source>
        <dbReference type="EMBL" id="ANP74275.1"/>
    </source>
</evidence>
<dbReference type="GO" id="GO:0004190">
    <property type="term" value="F:aspartic-type endopeptidase activity"/>
    <property type="evidence" value="ECO:0007669"/>
    <property type="project" value="UniProtKB-UniRule"/>
</dbReference>
<comment type="similarity">
    <text evidence="1 9 10">Belongs to the peptidase A8 family.</text>
</comment>
<name>A0A1B1BP37_9MICO</name>
<keyword evidence="5 9" id="KW-0064">Aspartyl protease</keyword>
<proteinExistence type="inferred from homology"/>
<evidence type="ECO:0000313" key="13">
    <source>
        <dbReference type="Proteomes" id="UP000092582"/>
    </source>
</evidence>
<accession>A0A1B1BP37</accession>
<keyword evidence="7 9" id="KW-1133">Transmembrane helix</keyword>
<dbReference type="PATRIC" id="fig|670052.7.peg.3444"/>
<keyword evidence="3 9" id="KW-0645">Protease</keyword>
<gene>
    <name evidence="9" type="primary">lspA</name>
    <name evidence="12" type="ORF">PA27867_3346</name>
</gene>
<evidence type="ECO:0000256" key="9">
    <source>
        <dbReference type="HAMAP-Rule" id="MF_00161"/>
    </source>
</evidence>
<feature type="transmembrane region" description="Helical" evidence="9">
    <location>
        <begin position="21"/>
        <end position="39"/>
    </location>
</feature>
<organism evidence="12 13">
    <name type="scientific">Cryobacterium arcticum</name>
    <dbReference type="NCBI Taxonomy" id="670052"/>
    <lineage>
        <taxon>Bacteria</taxon>
        <taxon>Bacillati</taxon>
        <taxon>Actinomycetota</taxon>
        <taxon>Actinomycetes</taxon>
        <taxon>Micrococcales</taxon>
        <taxon>Microbacteriaceae</taxon>
        <taxon>Cryobacterium</taxon>
    </lineage>
</organism>
<evidence type="ECO:0000256" key="2">
    <source>
        <dbReference type="ARBA" id="ARBA00022475"/>
    </source>
</evidence>
<comment type="subcellular location">
    <subcellularLocation>
        <location evidence="9">Cell membrane</location>
        <topology evidence="9">Multi-pass membrane protein</topology>
    </subcellularLocation>
</comment>
<evidence type="ECO:0000256" key="6">
    <source>
        <dbReference type="ARBA" id="ARBA00022801"/>
    </source>
</evidence>
<dbReference type="AlphaFoldDB" id="A0A1B1BP37"/>
<keyword evidence="13" id="KW-1185">Reference proteome</keyword>
<reference evidence="12 13" key="1">
    <citation type="submission" date="2016-06" db="EMBL/GenBank/DDBJ databases">
        <title>Genome sequencing of Cryobacterium arcticum PAMC 27867.</title>
        <authorList>
            <person name="Lee J."/>
            <person name="Kim O.-S."/>
        </authorList>
    </citation>
    <scope>NUCLEOTIDE SEQUENCE [LARGE SCALE GENOMIC DNA]</scope>
    <source>
        <strain evidence="12 13">PAMC 27867</strain>
    </source>
</reference>
<evidence type="ECO:0000256" key="3">
    <source>
        <dbReference type="ARBA" id="ARBA00022670"/>
    </source>
</evidence>
<keyword evidence="2 9" id="KW-1003">Cell membrane</keyword>
<evidence type="ECO:0000256" key="8">
    <source>
        <dbReference type="ARBA" id="ARBA00023136"/>
    </source>
</evidence>
<dbReference type="UniPathway" id="UPA00665"/>
<dbReference type="KEGG" id="cart:PA27867_3346"/>
<evidence type="ECO:0000256" key="5">
    <source>
        <dbReference type="ARBA" id="ARBA00022750"/>
    </source>
</evidence>
<feature type="transmembrane region" description="Helical" evidence="9">
    <location>
        <begin position="141"/>
        <end position="164"/>
    </location>
</feature>
<keyword evidence="4 9" id="KW-0812">Transmembrane</keyword>
<dbReference type="GO" id="GO:0006508">
    <property type="term" value="P:proteolysis"/>
    <property type="evidence" value="ECO:0007669"/>
    <property type="project" value="UniProtKB-KW"/>
</dbReference>
<comment type="pathway">
    <text evidence="9">Protein modification; lipoprotein biosynthesis (signal peptide cleavage).</text>
</comment>
<feature type="transmembrane region" description="Helical" evidence="9">
    <location>
        <begin position="105"/>
        <end position="121"/>
    </location>
</feature>
<evidence type="ECO:0000256" key="10">
    <source>
        <dbReference type="RuleBase" id="RU004181"/>
    </source>
</evidence>
<keyword evidence="6 9" id="KW-0378">Hydrolase</keyword>
<dbReference type="HAMAP" id="MF_00161">
    <property type="entry name" value="LspA"/>
    <property type="match status" value="1"/>
</dbReference>
<dbReference type="Pfam" id="PF01252">
    <property type="entry name" value="Peptidase_A8"/>
    <property type="match status" value="1"/>
</dbReference>
<feature type="transmembrane region" description="Helical" evidence="9">
    <location>
        <begin position="78"/>
        <end position="98"/>
    </location>
</feature>
<dbReference type="RefSeq" id="WP_066598223.1">
    <property type="nucleotide sequence ID" value="NZ_CP016282.1"/>
</dbReference>
<evidence type="ECO:0000256" key="11">
    <source>
        <dbReference type="SAM" id="MobiDB-lite"/>
    </source>
</evidence>
<dbReference type="GO" id="GO:0005886">
    <property type="term" value="C:plasma membrane"/>
    <property type="evidence" value="ECO:0007669"/>
    <property type="project" value="UniProtKB-SubCell"/>
</dbReference>
<dbReference type="PANTHER" id="PTHR33695">
    <property type="entry name" value="LIPOPROTEIN SIGNAL PEPTIDASE"/>
    <property type="match status" value="1"/>
</dbReference>
<sequence length="193" mass="20666">MTSASPTPPPSRNRSRRASRLAWPAFGIALLVIIIDQASKWWAEAALGDGQTIPVIGDLIRFVLVYNPGAAFSIGSDFTWVFALLAAAAVVFIARLTWHVESRGWMVALGLLLGGATTHLGDRLFREPGFARGHVVDFIGYGNLFIGNVADIAIFAGAVMLLVLTVTGKRIRPDTDTTPDAPTQSGDSPRPPE</sequence>
<keyword evidence="8 9" id="KW-0472">Membrane</keyword>
<dbReference type="InterPro" id="IPR001872">
    <property type="entry name" value="Peptidase_A8"/>
</dbReference>
<evidence type="ECO:0000256" key="7">
    <source>
        <dbReference type="ARBA" id="ARBA00022989"/>
    </source>
</evidence>
<dbReference type="EC" id="3.4.23.36" evidence="9"/>
<protein>
    <recommendedName>
        <fullName evidence="9">Lipoprotein signal peptidase</fullName>
        <ecNumber evidence="9">3.4.23.36</ecNumber>
    </recommendedName>
    <alternativeName>
        <fullName evidence="9">Prolipoprotein signal peptidase</fullName>
    </alternativeName>
    <alternativeName>
        <fullName evidence="9">Signal peptidase II</fullName>
        <shortName evidence="9">SPase II</shortName>
    </alternativeName>
</protein>
<comment type="catalytic activity">
    <reaction evidence="9">
        <text>Release of signal peptides from bacterial membrane prolipoproteins. Hydrolyzes -Xaa-Yaa-Zaa-|-(S,diacylglyceryl)Cys-, in which Xaa is hydrophobic (preferably Leu), and Yaa (Ala or Ser) and Zaa (Gly or Ala) have small, neutral side chains.</text>
        <dbReference type="EC" id="3.4.23.36"/>
    </reaction>
</comment>